<dbReference type="Ensembl" id="ENSSPUT00000018597.1">
    <property type="protein sequence ID" value="ENSSPUP00000017468.1"/>
    <property type="gene ID" value="ENSSPUG00000013498.1"/>
</dbReference>
<dbReference type="SUPFAM" id="SSF57845">
    <property type="entry name" value="B-box zinc-binding domain"/>
    <property type="match status" value="1"/>
</dbReference>
<comment type="similarity">
    <text evidence="1">Belongs to the ohanin/vespryn family.</text>
</comment>
<dbReference type="CDD" id="cd19760">
    <property type="entry name" value="Bbox2_TRIM4-like"/>
    <property type="match status" value="1"/>
</dbReference>
<dbReference type="InterPro" id="IPR001870">
    <property type="entry name" value="B30.2/SPRY"/>
</dbReference>
<keyword evidence="9" id="KW-1185">Reference proteome</keyword>
<keyword evidence="2 5" id="KW-0479">Metal-binding</keyword>
<dbReference type="OMA" id="GETILPW"/>
<reference evidence="8" key="1">
    <citation type="submission" date="2025-08" db="UniProtKB">
        <authorList>
            <consortium name="Ensembl"/>
        </authorList>
    </citation>
    <scope>IDENTIFICATION</scope>
</reference>
<dbReference type="Pfam" id="PF00622">
    <property type="entry name" value="SPRY"/>
    <property type="match status" value="1"/>
</dbReference>
<dbReference type="PRINTS" id="PR01407">
    <property type="entry name" value="BUTYPHLNCDUF"/>
</dbReference>
<dbReference type="AlphaFoldDB" id="A0A8D0HAY5"/>
<dbReference type="InterPro" id="IPR000315">
    <property type="entry name" value="Znf_B-box"/>
</dbReference>
<dbReference type="Pfam" id="PF00643">
    <property type="entry name" value="zf-B_box"/>
    <property type="match status" value="1"/>
</dbReference>
<dbReference type="Gene3D" id="3.30.160.60">
    <property type="entry name" value="Classic Zinc Finger"/>
    <property type="match status" value="1"/>
</dbReference>
<dbReference type="CDD" id="cd12888">
    <property type="entry name" value="SPRY_PRY_TRIM7_like"/>
    <property type="match status" value="1"/>
</dbReference>
<dbReference type="InterPro" id="IPR050143">
    <property type="entry name" value="TRIM/RBCC"/>
</dbReference>
<sequence>MQINRKLRDVAEIARKMSFQEARFQETKEPGGERLCLEHQEALKLFCEVDETPICLICRESRAHKAHSVLPIAESAKDYKDQILSQLEILKEKRKEILALKSSGGKESQELLTQTDAKRQKTVAGFKQLHQFLEEQERPQLARLEELDKEIVKRRDEHVAKLSEDIASLSALISEMEETCRQPASELLQDVRRTLNRCKREKLQNPVLFSPELKRRVWDSSQIDPFLETVMKLFKDALSAGPQFHTAKMTLDPDTAYPCLVLSEDRKSVRWEDKQQDLPDNPERFDPWRCVLGREGFTCGRHCWEVEVVDGQRWSVGVARESVGRKGEINISPEGGIWAVGQVGSQYKALTSPETPLSLSRPPRRIRVCLDRAGGQVTFLDANTEAPIFTFPQASFSGERIHPWFWVGVKSQLRLRPC</sequence>
<evidence type="ECO:0000256" key="5">
    <source>
        <dbReference type="PROSITE-ProRule" id="PRU00024"/>
    </source>
</evidence>
<organism evidence="8 9">
    <name type="scientific">Sphenodon punctatus</name>
    <name type="common">Tuatara</name>
    <name type="synonym">Hatteria punctata</name>
    <dbReference type="NCBI Taxonomy" id="8508"/>
    <lineage>
        <taxon>Eukaryota</taxon>
        <taxon>Metazoa</taxon>
        <taxon>Chordata</taxon>
        <taxon>Craniata</taxon>
        <taxon>Vertebrata</taxon>
        <taxon>Euteleostomi</taxon>
        <taxon>Lepidosauria</taxon>
        <taxon>Sphenodontia</taxon>
        <taxon>Sphenodontidae</taxon>
        <taxon>Sphenodon</taxon>
    </lineage>
</organism>
<protein>
    <recommendedName>
        <fullName evidence="10">Zinc finger protein RFP-like</fullName>
    </recommendedName>
</protein>
<proteinExistence type="inferred from homology"/>
<evidence type="ECO:0000256" key="4">
    <source>
        <dbReference type="ARBA" id="ARBA00034460"/>
    </source>
</evidence>
<feature type="domain" description="B box-type" evidence="6">
    <location>
        <begin position="31"/>
        <end position="72"/>
    </location>
</feature>
<dbReference type="FunFam" id="2.60.120.920:FF:000004">
    <property type="entry name" value="Butyrophilin subfamily 1 member A1"/>
    <property type="match status" value="1"/>
</dbReference>
<dbReference type="PROSITE" id="PS50188">
    <property type="entry name" value="B302_SPRY"/>
    <property type="match status" value="1"/>
</dbReference>
<dbReference type="Gene3D" id="2.60.120.920">
    <property type="match status" value="1"/>
</dbReference>
<dbReference type="Proteomes" id="UP000694392">
    <property type="component" value="Unplaced"/>
</dbReference>
<feature type="domain" description="B30.2/SPRY" evidence="7">
    <location>
        <begin position="229"/>
        <end position="418"/>
    </location>
</feature>
<evidence type="ECO:0000259" key="6">
    <source>
        <dbReference type="PROSITE" id="PS50119"/>
    </source>
</evidence>
<evidence type="ECO:0000313" key="8">
    <source>
        <dbReference type="Ensembl" id="ENSSPUP00000017468.1"/>
    </source>
</evidence>
<dbReference type="InterPro" id="IPR013320">
    <property type="entry name" value="ConA-like_dom_sf"/>
</dbReference>
<evidence type="ECO:0000256" key="1">
    <source>
        <dbReference type="ARBA" id="ARBA00009651"/>
    </source>
</evidence>
<dbReference type="InterPro" id="IPR003879">
    <property type="entry name" value="Butyrophylin_SPRY"/>
</dbReference>
<dbReference type="GeneTree" id="ENSGT01030000234669"/>
<dbReference type="PANTHER" id="PTHR24103">
    <property type="entry name" value="E3 UBIQUITIN-PROTEIN LIGASE TRIM"/>
    <property type="match status" value="1"/>
</dbReference>
<evidence type="ECO:0000313" key="9">
    <source>
        <dbReference type="Proteomes" id="UP000694392"/>
    </source>
</evidence>
<dbReference type="InterPro" id="IPR003877">
    <property type="entry name" value="SPRY_dom"/>
</dbReference>
<accession>A0A8D0HAY5</accession>
<keyword evidence="3" id="KW-0862">Zinc</keyword>
<dbReference type="GO" id="GO:0008270">
    <property type="term" value="F:zinc ion binding"/>
    <property type="evidence" value="ECO:0007669"/>
    <property type="project" value="UniProtKB-KW"/>
</dbReference>
<dbReference type="SMART" id="SM00589">
    <property type="entry name" value="PRY"/>
    <property type="match status" value="1"/>
</dbReference>
<reference evidence="8" key="2">
    <citation type="submission" date="2025-09" db="UniProtKB">
        <authorList>
            <consortium name="Ensembl"/>
        </authorList>
    </citation>
    <scope>IDENTIFICATION</scope>
</reference>
<dbReference type="PROSITE" id="PS50119">
    <property type="entry name" value="ZF_BBOX"/>
    <property type="match status" value="1"/>
</dbReference>
<name>A0A8D0HAY5_SPHPU</name>
<dbReference type="SUPFAM" id="SSF49899">
    <property type="entry name" value="Concanavalin A-like lectins/glucanases"/>
    <property type="match status" value="1"/>
</dbReference>
<evidence type="ECO:0000256" key="3">
    <source>
        <dbReference type="ARBA" id="ARBA00022833"/>
    </source>
</evidence>
<dbReference type="InterPro" id="IPR006574">
    <property type="entry name" value="PRY"/>
</dbReference>
<evidence type="ECO:0000259" key="7">
    <source>
        <dbReference type="PROSITE" id="PS50188"/>
    </source>
</evidence>
<evidence type="ECO:0008006" key="10">
    <source>
        <dbReference type="Google" id="ProtNLM"/>
    </source>
</evidence>
<dbReference type="Pfam" id="PF13765">
    <property type="entry name" value="PRY"/>
    <property type="match status" value="1"/>
</dbReference>
<comment type="function">
    <text evidence="4">Neurotoxin that produces dose-dependent hypolocomotion and hyperalgesia in mice. May directly act on the central nervous system, as it is 6500-fold more potent when administered intracerebroventricularly than intraperitoneal.</text>
</comment>
<keyword evidence="2 5" id="KW-0863">Zinc-finger</keyword>
<evidence type="ECO:0000256" key="2">
    <source>
        <dbReference type="ARBA" id="ARBA00022771"/>
    </source>
</evidence>
<dbReference type="InterPro" id="IPR043136">
    <property type="entry name" value="B30.2/SPRY_sf"/>
</dbReference>
<dbReference type="SMART" id="SM00449">
    <property type="entry name" value="SPRY"/>
    <property type="match status" value="1"/>
</dbReference>
<dbReference type="SMART" id="SM00336">
    <property type="entry name" value="BBOX"/>
    <property type="match status" value="1"/>
</dbReference>